<dbReference type="GO" id="GO:0042286">
    <property type="term" value="F:glutamate-1-semialdehyde 2,1-aminomutase activity"/>
    <property type="evidence" value="ECO:0007669"/>
    <property type="project" value="UniProtKB-UniRule"/>
</dbReference>
<evidence type="ECO:0000256" key="1">
    <source>
        <dbReference type="ARBA" id="ARBA00001579"/>
    </source>
</evidence>
<dbReference type="GO" id="GO:0005737">
    <property type="term" value="C:cytoplasm"/>
    <property type="evidence" value="ECO:0007669"/>
    <property type="project" value="UniProtKB-SubCell"/>
</dbReference>
<keyword evidence="5 8" id="KW-0663">Pyridoxal phosphate</keyword>
<dbReference type="HAMAP" id="MF_00375">
    <property type="entry name" value="HemL_aminotrans_3"/>
    <property type="match status" value="1"/>
</dbReference>
<dbReference type="InterPro" id="IPR015421">
    <property type="entry name" value="PyrdxlP-dep_Trfase_major"/>
</dbReference>
<dbReference type="InterPro" id="IPR049704">
    <property type="entry name" value="Aminotrans_3_PPA_site"/>
</dbReference>
<dbReference type="FunFam" id="3.40.640.10:FF:000021">
    <property type="entry name" value="Glutamate-1-semialdehyde 2,1-aminomutase"/>
    <property type="match status" value="1"/>
</dbReference>
<comment type="catalytic activity">
    <reaction evidence="1 8">
        <text>(S)-4-amino-5-oxopentanoate = 5-aminolevulinate</text>
        <dbReference type="Rhea" id="RHEA:14265"/>
        <dbReference type="ChEBI" id="CHEBI:57501"/>
        <dbReference type="ChEBI" id="CHEBI:356416"/>
        <dbReference type="EC" id="5.4.3.8"/>
    </reaction>
</comment>
<dbReference type="InterPro" id="IPR015422">
    <property type="entry name" value="PyrdxlP-dep_Trfase_small"/>
</dbReference>
<dbReference type="GO" id="GO:0006782">
    <property type="term" value="P:protoporphyrinogen IX biosynthetic process"/>
    <property type="evidence" value="ECO:0007669"/>
    <property type="project" value="UniProtKB-UniRule"/>
</dbReference>
<evidence type="ECO:0000256" key="3">
    <source>
        <dbReference type="ARBA" id="ARBA00004819"/>
    </source>
</evidence>
<dbReference type="GO" id="GO:0030170">
    <property type="term" value="F:pyridoxal phosphate binding"/>
    <property type="evidence" value="ECO:0007669"/>
    <property type="project" value="InterPro"/>
</dbReference>
<dbReference type="InterPro" id="IPR015424">
    <property type="entry name" value="PyrdxlP-dep_Trfase"/>
</dbReference>
<evidence type="ECO:0000256" key="8">
    <source>
        <dbReference type="HAMAP-Rule" id="MF_00375"/>
    </source>
</evidence>
<comment type="pathway">
    <text evidence="3">Porphyrin-containing compound metabolism; protoporphyrin-IX biosynthesis; 5-aminolevulinate from L-glutamyl-tRNA(Glu): step 2/2.</text>
</comment>
<evidence type="ECO:0000313" key="9">
    <source>
        <dbReference type="EMBL" id="PSR25140.1"/>
    </source>
</evidence>
<gene>
    <name evidence="8 9" type="primary">hemL</name>
    <name evidence="9" type="ORF">C7B47_12955</name>
</gene>
<organism evidence="9 10">
    <name type="scientific">Sulfobacillus thermosulfidooxidans</name>
    <dbReference type="NCBI Taxonomy" id="28034"/>
    <lineage>
        <taxon>Bacteria</taxon>
        <taxon>Bacillati</taxon>
        <taxon>Bacillota</taxon>
        <taxon>Clostridia</taxon>
        <taxon>Eubacteriales</taxon>
        <taxon>Clostridiales Family XVII. Incertae Sedis</taxon>
        <taxon>Sulfobacillus</taxon>
    </lineage>
</organism>
<comment type="cofactor">
    <cofactor evidence="2 8">
        <name>pyridoxal 5'-phosphate</name>
        <dbReference type="ChEBI" id="CHEBI:597326"/>
    </cofactor>
</comment>
<comment type="subcellular location">
    <subcellularLocation>
        <location evidence="8">Cytoplasm</location>
    </subcellularLocation>
</comment>
<dbReference type="InterPro" id="IPR004639">
    <property type="entry name" value="4pyrrol_synth_GluAld_NH2Trfase"/>
</dbReference>
<keyword evidence="7 8" id="KW-0627">Porphyrin biosynthesis</keyword>
<dbReference type="NCBIfam" id="NF000818">
    <property type="entry name" value="PRK00062.1"/>
    <property type="match status" value="1"/>
</dbReference>
<dbReference type="PROSITE" id="PS00600">
    <property type="entry name" value="AA_TRANSFER_CLASS_3"/>
    <property type="match status" value="1"/>
</dbReference>
<evidence type="ECO:0000256" key="2">
    <source>
        <dbReference type="ARBA" id="ARBA00001933"/>
    </source>
</evidence>
<proteinExistence type="inferred from homology"/>
<evidence type="ECO:0000313" key="10">
    <source>
        <dbReference type="Proteomes" id="UP000242705"/>
    </source>
</evidence>
<dbReference type="Proteomes" id="UP000242705">
    <property type="component" value="Unassembled WGS sequence"/>
</dbReference>
<comment type="subunit">
    <text evidence="8">Homodimer.</text>
</comment>
<dbReference type="PANTHER" id="PTHR43713">
    <property type="entry name" value="GLUTAMATE-1-SEMIALDEHYDE 2,1-AMINOMUTASE"/>
    <property type="match status" value="1"/>
</dbReference>
<sequence length="422" mass="45371">MESYWQRAQNVLPGGVNSPVRSFKGVGGEPFFVKRGQGPYLFDDQGRQYIDFVMSYGPLILGHAHPKVVAAVSEQATQGLSYGAPTDLEVEMAETLVQAVPGLEMVRMVNSGTEATMAAIRVARGVTGRDRILKFAGSYHGHGDSLLVKAGSGAATMGVPDSLGVPKALAELTLTVPYNDVDALRTVFTEVGDQIAAVIMEPVAGNMGTVLPQPGFLDMVRQLTRQYGALWIVDEVMTGFRVAWGGASRLFGLEPDLVCLAKVIGAGMPVGAYGGKKSYMQEVAPLGPVYQAGTLSGNPVAMAAGLAQLNEIHQPDFYSQLEQKTRTLAEELVARGRAHGIAVSANTIGGMFTLFFSDTPPRNFDEVSHSDHARYRKFFHGMLEQGIFFPPSPFETAFPSWAHTEATIQAALEAADRVFQQL</sequence>
<dbReference type="SUPFAM" id="SSF53383">
    <property type="entry name" value="PLP-dependent transferases"/>
    <property type="match status" value="1"/>
</dbReference>
<evidence type="ECO:0000256" key="4">
    <source>
        <dbReference type="ARBA" id="ARBA00008981"/>
    </source>
</evidence>
<dbReference type="PANTHER" id="PTHR43713:SF3">
    <property type="entry name" value="GLUTAMATE-1-SEMIALDEHYDE 2,1-AMINOMUTASE 1, CHLOROPLASTIC-RELATED"/>
    <property type="match status" value="1"/>
</dbReference>
<dbReference type="EMBL" id="PXYX01000035">
    <property type="protein sequence ID" value="PSR25140.1"/>
    <property type="molecule type" value="Genomic_DNA"/>
</dbReference>
<evidence type="ECO:0000256" key="7">
    <source>
        <dbReference type="ARBA" id="ARBA00023244"/>
    </source>
</evidence>
<evidence type="ECO:0000256" key="6">
    <source>
        <dbReference type="ARBA" id="ARBA00023235"/>
    </source>
</evidence>
<keyword evidence="6 8" id="KW-0413">Isomerase</keyword>
<dbReference type="Gene3D" id="3.90.1150.10">
    <property type="entry name" value="Aspartate Aminotransferase, domain 1"/>
    <property type="match status" value="1"/>
</dbReference>
<comment type="similarity">
    <text evidence="4 8">Belongs to the class-III pyridoxal-phosphate-dependent aminotransferase family. HemL subfamily.</text>
</comment>
<dbReference type="Gene3D" id="3.40.640.10">
    <property type="entry name" value="Type I PLP-dependent aspartate aminotransferase-like (Major domain)"/>
    <property type="match status" value="1"/>
</dbReference>
<protein>
    <recommendedName>
        <fullName evidence="8">Glutamate-1-semialdehyde 2,1-aminomutase</fullName>
        <shortName evidence="8">GSA</shortName>
        <ecNumber evidence="8">5.4.3.8</ecNumber>
    </recommendedName>
    <alternativeName>
        <fullName evidence="8">Glutamate-1-semialdehyde aminotransferase</fullName>
        <shortName evidence="8">GSA-AT</shortName>
    </alternativeName>
</protein>
<reference evidence="9 10" key="1">
    <citation type="journal article" date="2014" name="BMC Genomics">
        <title>Comparison of environmental and isolate Sulfobacillus genomes reveals diverse carbon, sulfur, nitrogen, and hydrogen metabolisms.</title>
        <authorList>
            <person name="Justice N.B."/>
            <person name="Norman A."/>
            <person name="Brown C.T."/>
            <person name="Singh A."/>
            <person name="Thomas B.C."/>
            <person name="Banfield J.F."/>
        </authorList>
    </citation>
    <scope>NUCLEOTIDE SEQUENCE [LARGE SCALE GENOMIC DNA]</scope>
    <source>
        <strain evidence="9">AMDSBA5</strain>
    </source>
</reference>
<dbReference type="UniPathway" id="UPA00251">
    <property type="reaction ID" value="UER00317"/>
</dbReference>
<feature type="modified residue" description="N6-(pyridoxal phosphate)lysine" evidence="8">
    <location>
        <position position="262"/>
    </location>
</feature>
<evidence type="ECO:0000256" key="5">
    <source>
        <dbReference type="ARBA" id="ARBA00022898"/>
    </source>
</evidence>
<keyword evidence="8" id="KW-0963">Cytoplasm</keyword>
<dbReference type="EC" id="5.4.3.8" evidence="8"/>
<dbReference type="NCBIfam" id="TIGR00713">
    <property type="entry name" value="hemL"/>
    <property type="match status" value="1"/>
</dbReference>
<dbReference type="Pfam" id="PF00202">
    <property type="entry name" value="Aminotran_3"/>
    <property type="match status" value="1"/>
</dbReference>
<comment type="caution">
    <text evidence="9">The sequence shown here is derived from an EMBL/GenBank/DDBJ whole genome shotgun (WGS) entry which is preliminary data.</text>
</comment>
<dbReference type="AlphaFoldDB" id="A0A2T2WSC7"/>
<accession>A0A2T2WSC7</accession>
<dbReference type="GO" id="GO:0008483">
    <property type="term" value="F:transaminase activity"/>
    <property type="evidence" value="ECO:0007669"/>
    <property type="project" value="InterPro"/>
</dbReference>
<dbReference type="CDD" id="cd00610">
    <property type="entry name" value="OAT_like"/>
    <property type="match status" value="1"/>
</dbReference>
<dbReference type="InterPro" id="IPR005814">
    <property type="entry name" value="Aminotrans_3"/>
</dbReference>
<name>A0A2T2WSC7_SULTH</name>